<sequence length="76" mass="8939">MEELMERGYNQQLRVAIKRELGSKFRAKFASNYIVTDKDADFLINLKGNDISDEDLNAHIQNIYLAINIKRIELFY</sequence>
<reference evidence="1" key="1">
    <citation type="submission" date="2018-03" db="EMBL/GenBank/DDBJ databases">
        <title>Draft genome sequences of Megaviruse, new member of the family Mimiviridae isolated from water in Shanghai, China.</title>
        <authorList>
            <person name="Xia Y."/>
        </authorList>
    </citation>
    <scope>NUCLEOTIDE SEQUENCE</scope>
    <source>
        <strain evidence="1">SH</strain>
    </source>
</reference>
<dbReference type="EMBL" id="MH046811">
    <property type="protein sequence ID" value="UFX99734.1"/>
    <property type="molecule type" value="Genomic_DNA"/>
</dbReference>
<organism evidence="1">
    <name type="scientific">Megavirus baoshan</name>
    <dbReference type="NCBI Taxonomy" id="2496520"/>
    <lineage>
        <taxon>Viruses</taxon>
        <taxon>Varidnaviria</taxon>
        <taxon>Bamfordvirae</taxon>
        <taxon>Nucleocytoviricota</taxon>
        <taxon>Megaviricetes</taxon>
        <taxon>Imitervirales</taxon>
        <taxon>Mimiviridae</taxon>
        <taxon>Megamimivirinae</taxon>
        <taxon>Megavirus</taxon>
        <taxon>Megavirus baoshanense</taxon>
    </lineage>
</organism>
<accession>A0A8K1T111</accession>
<evidence type="ECO:0000313" key="1">
    <source>
        <dbReference type="EMBL" id="UFX99734.1"/>
    </source>
</evidence>
<name>A0A8K1T111_9VIRU</name>
<proteinExistence type="predicted"/>
<protein>
    <submittedName>
        <fullName evidence="1">Uncharacterized protein</fullName>
    </submittedName>
</protein>
<gene>
    <name evidence="1" type="ORF">Mb0105</name>
</gene>